<dbReference type="AlphaFoldDB" id="A0A1G2CCV9"/>
<organism evidence="1 2">
    <name type="scientific">Candidatus Liptonbacteria bacterium RIFCSPHIGHO2_01_FULL_57_28</name>
    <dbReference type="NCBI Taxonomy" id="1798647"/>
    <lineage>
        <taxon>Bacteria</taxon>
        <taxon>Candidatus Liptoniibacteriota</taxon>
    </lineage>
</organism>
<reference evidence="1 2" key="1">
    <citation type="journal article" date="2016" name="Nat. Commun.">
        <title>Thousands of microbial genomes shed light on interconnected biogeochemical processes in an aquifer system.</title>
        <authorList>
            <person name="Anantharaman K."/>
            <person name="Brown C.T."/>
            <person name="Hug L.A."/>
            <person name="Sharon I."/>
            <person name="Castelle C.J."/>
            <person name="Probst A.J."/>
            <person name="Thomas B.C."/>
            <person name="Singh A."/>
            <person name="Wilkins M.J."/>
            <person name="Karaoz U."/>
            <person name="Brodie E.L."/>
            <person name="Williams K.H."/>
            <person name="Hubbard S.S."/>
            <person name="Banfield J.F."/>
        </authorList>
    </citation>
    <scope>NUCLEOTIDE SEQUENCE [LARGE SCALE GENOMIC DNA]</scope>
</reference>
<dbReference type="EMBL" id="MHKX01000007">
    <property type="protein sequence ID" value="OGY98500.1"/>
    <property type="molecule type" value="Genomic_DNA"/>
</dbReference>
<dbReference type="Gene3D" id="3.60.15.10">
    <property type="entry name" value="Ribonuclease Z/Hydroxyacylglutathione hydrolase-like"/>
    <property type="match status" value="1"/>
</dbReference>
<dbReference type="PANTHER" id="PTHR43546">
    <property type="entry name" value="UPF0173 METAL-DEPENDENT HYDROLASE MJ1163-RELATED"/>
    <property type="match status" value="1"/>
</dbReference>
<dbReference type="Pfam" id="PF13483">
    <property type="entry name" value="Lactamase_B_3"/>
    <property type="match status" value="1"/>
</dbReference>
<evidence type="ECO:0000313" key="1">
    <source>
        <dbReference type="EMBL" id="OGY98500.1"/>
    </source>
</evidence>
<dbReference type="InterPro" id="IPR036866">
    <property type="entry name" value="RibonucZ/Hydroxyglut_hydro"/>
</dbReference>
<dbReference type="InterPro" id="IPR050114">
    <property type="entry name" value="UPF0173_UPF0282_UlaG_hydrolase"/>
</dbReference>
<dbReference type="STRING" id="1798647.A2855_01800"/>
<comment type="caution">
    <text evidence="1">The sequence shown here is derived from an EMBL/GenBank/DDBJ whole genome shotgun (WGS) entry which is preliminary data.</text>
</comment>
<accession>A0A1G2CCV9</accession>
<sequence length="211" mass="22843">MKITKYGHCCLLVEEGGLRILTDPADLSTGQEAARNIDLILITHEHGDHFHIDSLKAVLANNPQAKVVTNRAVGALMQPAGLGFELLEHGGSRTDKSILIEGIGEEHAVIYPSIPNVQNTGYLIAKKFFYPGDALTDPGRPVDILALPVAGPWMKISDAVDYARALKPKTWFPVHDGILWKPGAGFKWASLALDPLGMPGQAMESGQEIDF</sequence>
<evidence type="ECO:0000313" key="2">
    <source>
        <dbReference type="Proteomes" id="UP000179059"/>
    </source>
</evidence>
<proteinExistence type="predicted"/>
<dbReference type="Proteomes" id="UP000179059">
    <property type="component" value="Unassembled WGS sequence"/>
</dbReference>
<protein>
    <recommendedName>
        <fullName evidence="3">Metallo-beta-lactamase domain-containing protein</fullName>
    </recommendedName>
</protein>
<gene>
    <name evidence="1" type="ORF">A2855_01800</name>
</gene>
<dbReference type="SUPFAM" id="SSF56281">
    <property type="entry name" value="Metallo-hydrolase/oxidoreductase"/>
    <property type="match status" value="1"/>
</dbReference>
<evidence type="ECO:0008006" key="3">
    <source>
        <dbReference type="Google" id="ProtNLM"/>
    </source>
</evidence>
<dbReference type="PANTHER" id="PTHR43546:SF3">
    <property type="entry name" value="UPF0173 METAL-DEPENDENT HYDROLASE MJ1163"/>
    <property type="match status" value="1"/>
</dbReference>
<name>A0A1G2CCV9_9BACT</name>